<sequence length="125" mass="14951">MVIFESSPVTKISNYSSQHRRYPRNSEKFYKKRPLENIVKKGIPLLRSLNPFSRNYVLGQNFTLAEFKEEKSTLTEFRIDGKIKKILPYRNKNHYDISYENGLSFINIKDSKNFWHQKYLVIVTK</sequence>
<dbReference type="EMBL" id="LAZR01022556">
    <property type="protein sequence ID" value="KKL81460.1"/>
    <property type="molecule type" value="Genomic_DNA"/>
</dbReference>
<dbReference type="AlphaFoldDB" id="A0A0F9HIG3"/>
<protein>
    <submittedName>
        <fullName evidence="1">Uncharacterized protein</fullName>
    </submittedName>
</protein>
<gene>
    <name evidence="1" type="ORF">LCGC14_1994560</name>
</gene>
<comment type="caution">
    <text evidence="1">The sequence shown here is derived from an EMBL/GenBank/DDBJ whole genome shotgun (WGS) entry which is preliminary data.</text>
</comment>
<accession>A0A0F9HIG3</accession>
<reference evidence="1" key="1">
    <citation type="journal article" date="2015" name="Nature">
        <title>Complex archaea that bridge the gap between prokaryotes and eukaryotes.</title>
        <authorList>
            <person name="Spang A."/>
            <person name="Saw J.H."/>
            <person name="Jorgensen S.L."/>
            <person name="Zaremba-Niedzwiedzka K."/>
            <person name="Martijn J."/>
            <person name="Lind A.E."/>
            <person name="van Eijk R."/>
            <person name="Schleper C."/>
            <person name="Guy L."/>
            <person name="Ettema T.J."/>
        </authorList>
    </citation>
    <scope>NUCLEOTIDE SEQUENCE</scope>
</reference>
<name>A0A0F9HIG3_9ZZZZ</name>
<proteinExistence type="predicted"/>
<evidence type="ECO:0000313" key="1">
    <source>
        <dbReference type="EMBL" id="KKL81460.1"/>
    </source>
</evidence>
<organism evidence="1">
    <name type="scientific">marine sediment metagenome</name>
    <dbReference type="NCBI Taxonomy" id="412755"/>
    <lineage>
        <taxon>unclassified sequences</taxon>
        <taxon>metagenomes</taxon>
        <taxon>ecological metagenomes</taxon>
    </lineage>
</organism>